<dbReference type="Gene3D" id="3.50.50.60">
    <property type="entry name" value="FAD/NAD(P)-binding domain"/>
    <property type="match status" value="1"/>
</dbReference>
<dbReference type="InterPro" id="IPR023166">
    <property type="entry name" value="BaiN-like_dom_sf"/>
</dbReference>
<proteinExistence type="predicted"/>
<dbReference type="SUPFAM" id="SSF51905">
    <property type="entry name" value="FAD/NAD(P)-binding domain"/>
    <property type="match status" value="1"/>
</dbReference>
<dbReference type="InterPro" id="IPR036188">
    <property type="entry name" value="FAD/NAD-bd_sf"/>
</dbReference>
<dbReference type="Gene3D" id="1.10.8.260">
    <property type="entry name" value="HI0933 insert domain-like"/>
    <property type="match status" value="1"/>
</dbReference>
<evidence type="ECO:0000256" key="2">
    <source>
        <dbReference type="ARBA" id="ARBA00022630"/>
    </source>
</evidence>
<sequence>MKIAIIGGGACGMMAAIAATEQKASVTVFEKNNKAGKKILATGNGKCNFSNLDFHMGMYYCKDKSKLENFFHEFSCQDMIRFLEENGILIRERNGYLYPYTEQAATIRDVLERNLEKHHVRVLCETEITEACFHQKKQQFLVRYEKKEEAFDRLILACGSPASLKKGMDFYGYRLAKGFGHHLNPVVPALVQLRCSDPFLKEAAGVRTKARITLLADGRRLAEEEGELQLTDYGISGIPVFQFSRVAGYALLEKRKVTAEINLLPEFTEEAFEEMVIDRYEKLNGYKISDFVLGLTNSKLNGAILHLQGLKKELEIKEIGLSGTRKLMSCYRKLTVHIEQSNGTEHAQVCAGGIPLEEVSEHLESLKQKGLYLAGELLDVDGKCGGYNLQFAWTSGVIAGRNAARRQ</sequence>
<protein>
    <submittedName>
        <fullName evidence="6">Aminoacetone oxidase family FAD-binding enzyme</fullName>
    </submittedName>
</protein>
<feature type="domain" description="RsdA/BaiN/AoA(So)-like Rossmann fold-like" evidence="4">
    <location>
        <begin position="2"/>
        <end position="401"/>
    </location>
</feature>
<dbReference type="Proteomes" id="UP001652432">
    <property type="component" value="Unassembled WGS sequence"/>
</dbReference>
<organism evidence="6 7">
    <name type="scientific">Suilimivivens aceti</name>
    <dbReference type="NCBI Taxonomy" id="2981774"/>
    <lineage>
        <taxon>Bacteria</taxon>
        <taxon>Bacillati</taxon>
        <taxon>Bacillota</taxon>
        <taxon>Clostridia</taxon>
        <taxon>Lachnospirales</taxon>
        <taxon>Lachnospiraceae</taxon>
        <taxon>Suilimivivens</taxon>
    </lineage>
</organism>
<dbReference type="InterPro" id="IPR004792">
    <property type="entry name" value="BaiN-like"/>
</dbReference>
<evidence type="ECO:0000313" key="6">
    <source>
        <dbReference type="EMBL" id="MCU6743466.1"/>
    </source>
</evidence>
<comment type="caution">
    <text evidence="6">The sequence shown here is derived from an EMBL/GenBank/DDBJ whole genome shotgun (WGS) entry which is preliminary data.</text>
</comment>
<dbReference type="Pfam" id="PF03486">
    <property type="entry name" value="HI0933_like"/>
    <property type="match status" value="1"/>
</dbReference>
<evidence type="ECO:0000313" key="7">
    <source>
        <dbReference type="Proteomes" id="UP001652432"/>
    </source>
</evidence>
<evidence type="ECO:0000259" key="5">
    <source>
        <dbReference type="Pfam" id="PF22780"/>
    </source>
</evidence>
<name>A0ABT2T0J0_9FIRM</name>
<dbReference type="NCBIfam" id="TIGR00275">
    <property type="entry name" value="aminoacetone oxidase family FAD-binding enzyme"/>
    <property type="match status" value="1"/>
</dbReference>
<feature type="domain" description="RsdA/BaiN/AoA(So)-like insert" evidence="5">
    <location>
        <begin position="187"/>
        <end position="349"/>
    </location>
</feature>
<keyword evidence="2" id="KW-0285">Flavoprotein</keyword>
<evidence type="ECO:0000256" key="1">
    <source>
        <dbReference type="ARBA" id="ARBA00001974"/>
    </source>
</evidence>
<dbReference type="RefSeq" id="WP_262573206.1">
    <property type="nucleotide sequence ID" value="NZ_JAOQKJ010000002.1"/>
</dbReference>
<reference evidence="6 7" key="1">
    <citation type="journal article" date="2021" name="ISME Commun">
        <title>Automated analysis of genomic sequences facilitates high-throughput and comprehensive description of bacteria.</title>
        <authorList>
            <person name="Hitch T.C.A."/>
        </authorList>
    </citation>
    <scope>NUCLEOTIDE SEQUENCE [LARGE SCALE GENOMIC DNA]</scope>
    <source>
        <strain evidence="6 7">Sanger_18</strain>
    </source>
</reference>
<comment type="cofactor">
    <cofactor evidence="1">
        <name>FAD</name>
        <dbReference type="ChEBI" id="CHEBI:57692"/>
    </cofactor>
</comment>
<gene>
    <name evidence="6" type="ORF">OCV77_02935</name>
</gene>
<evidence type="ECO:0000259" key="4">
    <source>
        <dbReference type="Pfam" id="PF03486"/>
    </source>
</evidence>
<dbReference type="Gene3D" id="2.40.30.10">
    <property type="entry name" value="Translation factors"/>
    <property type="match status" value="1"/>
</dbReference>
<evidence type="ECO:0000256" key="3">
    <source>
        <dbReference type="ARBA" id="ARBA00022827"/>
    </source>
</evidence>
<dbReference type="EMBL" id="JAOQKJ010000002">
    <property type="protein sequence ID" value="MCU6743466.1"/>
    <property type="molecule type" value="Genomic_DNA"/>
</dbReference>
<accession>A0ABT2T0J0</accession>
<dbReference type="PANTHER" id="PTHR42887">
    <property type="entry name" value="OS12G0638800 PROTEIN"/>
    <property type="match status" value="1"/>
</dbReference>
<dbReference type="InterPro" id="IPR057661">
    <property type="entry name" value="RsdA/BaiN/AoA(So)_Rossmann"/>
</dbReference>
<dbReference type="PANTHER" id="PTHR42887:SF2">
    <property type="entry name" value="OS12G0638800 PROTEIN"/>
    <property type="match status" value="1"/>
</dbReference>
<dbReference type="SUPFAM" id="SSF160996">
    <property type="entry name" value="HI0933 insert domain-like"/>
    <property type="match status" value="1"/>
</dbReference>
<keyword evidence="7" id="KW-1185">Reference proteome</keyword>
<dbReference type="Pfam" id="PF22780">
    <property type="entry name" value="HI0933_like_1st"/>
    <property type="match status" value="1"/>
</dbReference>
<dbReference type="InterPro" id="IPR055178">
    <property type="entry name" value="RsdA/BaiN/AoA(So)-like_dom"/>
</dbReference>
<keyword evidence="3" id="KW-0274">FAD</keyword>